<evidence type="ECO:0000313" key="2">
    <source>
        <dbReference type="Proteomes" id="UP000613030"/>
    </source>
</evidence>
<gene>
    <name evidence="1" type="ORF">JI741_28295</name>
</gene>
<accession>A0ABS1L0E5</accession>
<comment type="caution">
    <text evidence="1">The sequence shown here is derived from an EMBL/GenBank/DDBJ whole genome shotgun (WGS) entry which is preliminary data.</text>
</comment>
<dbReference type="EMBL" id="JAERRB010000014">
    <property type="protein sequence ID" value="MBL0745164.1"/>
    <property type="molecule type" value="Genomic_DNA"/>
</dbReference>
<reference evidence="1 2" key="1">
    <citation type="submission" date="2021-01" db="EMBL/GenBank/DDBJ databases">
        <title>Chryseolinea sp. Jin1 Genome sequencing and assembly.</title>
        <authorList>
            <person name="Kim I."/>
        </authorList>
    </citation>
    <scope>NUCLEOTIDE SEQUENCE [LARGE SCALE GENOMIC DNA]</scope>
    <source>
        <strain evidence="1 2">Jin1</strain>
    </source>
</reference>
<evidence type="ECO:0000313" key="1">
    <source>
        <dbReference type="EMBL" id="MBL0745164.1"/>
    </source>
</evidence>
<keyword evidence="2" id="KW-1185">Reference proteome</keyword>
<dbReference type="Proteomes" id="UP000613030">
    <property type="component" value="Unassembled WGS sequence"/>
</dbReference>
<proteinExistence type="predicted"/>
<sequence>MLFALLCSIPSVAQKADTAFISASAGRAQQLYTNAFQGQARLFNGTEYRLYQSRNDEFPLYLRDDWTNGAVLYDGEHYDNVSLVYDISTDKVVVEHMLNGAEIQLIAEKVSWFSMSGHTFVRIDGDKTNGVKSGFYDLLYDGPSKVYAKREKMLQESIESQVIVSRFEEKNHLYILRNGVFVPVKKKSSVLKVFSDRKSDVKSALNKSKIRFRKDREKAIVLAATFYDSPKN</sequence>
<organism evidence="1 2">
    <name type="scientific">Chryseolinea lacunae</name>
    <dbReference type="NCBI Taxonomy" id="2801331"/>
    <lineage>
        <taxon>Bacteria</taxon>
        <taxon>Pseudomonadati</taxon>
        <taxon>Bacteroidota</taxon>
        <taxon>Cytophagia</taxon>
        <taxon>Cytophagales</taxon>
        <taxon>Fulvivirgaceae</taxon>
        <taxon>Chryseolinea</taxon>
    </lineage>
</organism>
<protein>
    <submittedName>
        <fullName evidence="1">Uncharacterized protein</fullName>
    </submittedName>
</protein>
<name>A0ABS1L0E5_9BACT</name>